<evidence type="ECO:0008006" key="3">
    <source>
        <dbReference type="Google" id="ProtNLM"/>
    </source>
</evidence>
<gene>
    <name evidence="2" type="ORF">TR156683</name>
</gene>
<keyword evidence="1" id="KW-1133">Transmembrane helix</keyword>
<reference evidence="2" key="1">
    <citation type="submission" date="2016-01" db="EMBL/GenBank/DDBJ databases">
        <title>Reference transcriptome for the parasite Schistocephalus solidus: insights into the molecular evolution of parasitism.</title>
        <authorList>
            <person name="Hebert F.O."/>
            <person name="Grambauer S."/>
            <person name="Barber I."/>
            <person name="Landry C.R."/>
            <person name="Aubin-Horth N."/>
        </authorList>
    </citation>
    <scope>NUCLEOTIDE SEQUENCE</scope>
</reference>
<protein>
    <recommendedName>
        <fullName evidence="3">ER membrane protein complex subunit 1</fullName>
    </recommendedName>
</protein>
<feature type="transmembrane region" description="Helical" evidence="1">
    <location>
        <begin position="658"/>
        <end position="679"/>
    </location>
</feature>
<dbReference type="AlphaFoldDB" id="A0A0X3Q530"/>
<dbReference type="PANTHER" id="PTHR34284:SF1">
    <property type="entry name" value="FG-GAP REPEAT-CONTAINING PROTEIN"/>
    <property type="match status" value="1"/>
</dbReference>
<sequence length="683" mass="75924">MMRSGFYLIFTCFLSLILFHLRLYDYKIVLSVVYNSLSNVNALNISFSGSPVLRWKDVSFTHSGDTHTSCIFFPSVDISSKILTVQSLELPSYDSEHITLDKSVKKNLKLRHLTSDFQFILNHLTHPKVASAWLDGAQVVVVAATEHYNHSSEHTQFRLWLLSRNLSTLWSQSFSLPIATAFKPALSLQVVDCFHKPVVSCATVLFIVENEAPSHSEAADPFVLALDLKAGSLLWRHYPVSVAEKQKPPYNVSSPLGQHWKLQALASDVDRVSSKKWRNYRDLLLAALPIRWHGVSDTRALLVDGQPRILFILHSRGIGILNALSGEFIASLSPHLNPGHTIISRVDAAGQSPYLFRVSVSSQIIRAPYFPSLSHSYYPNMAPDGGADKTDFRQPSESAGGDLSHTIDCFAVFLPIEQSPSAITTWRVRDVRGLCRTHGILDYPRFGRSAWLEDEALSVPPLALPTVGTASSGQQSVYFLTSDGSLTSVDPTGKEEWRVNSRGSWLQLSRSFGLKRAADQSGLNDSTSELYFNLFRPSLNALNLLPLNADQFWRGYIQMQNLFSSNAIGSRLPSLLTLGWDSLSLIGRETGDLLATHDLPCPPVALPWAVYMPRSPPVQPPVVSARPVSFSAPLEGELFFVPCNELLLGFGVVCAMRWWLFLGFLLVAAITYAVFFFIYDSSF</sequence>
<evidence type="ECO:0000256" key="1">
    <source>
        <dbReference type="SAM" id="Phobius"/>
    </source>
</evidence>
<keyword evidence="1" id="KW-0472">Membrane</keyword>
<proteinExistence type="predicted"/>
<keyword evidence="1" id="KW-0812">Transmembrane</keyword>
<organism evidence="2">
    <name type="scientific">Schistocephalus solidus</name>
    <name type="common">Tapeworm</name>
    <dbReference type="NCBI Taxonomy" id="70667"/>
    <lineage>
        <taxon>Eukaryota</taxon>
        <taxon>Metazoa</taxon>
        <taxon>Spiralia</taxon>
        <taxon>Lophotrochozoa</taxon>
        <taxon>Platyhelminthes</taxon>
        <taxon>Cestoda</taxon>
        <taxon>Eucestoda</taxon>
        <taxon>Diphyllobothriidea</taxon>
        <taxon>Diphyllobothriidae</taxon>
        <taxon>Schistocephalus</taxon>
    </lineage>
</organism>
<dbReference type="EMBL" id="GEEE01004114">
    <property type="protein sequence ID" value="JAP59111.1"/>
    <property type="molecule type" value="Transcribed_RNA"/>
</dbReference>
<dbReference type="PANTHER" id="PTHR34284">
    <property type="entry name" value="FG-GAP REPEAT-CONTAINING PROTEIN"/>
    <property type="match status" value="1"/>
</dbReference>
<evidence type="ECO:0000313" key="2">
    <source>
        <dbReference type="EMBL" id="JAP59111.1"/>
    </source>
</evidence>
<accession>A0A0X3Q530</accession>
<name>A0A0X3Q530_SCHSO</name>